<reference evidence="1 2" key="1">
    <citation type="submission" date="2021-03" db="EMBL/GenBank/DDBJ databases">
        <title>Genomic Encyclopedia of Type Strains, Phase IV (KMG-IV): sequencing the most valuable type-strain genomes for metagenomic binning, comparative biology and taxonomic classification.</title>
        <authorList>
            <person name="Goeker M."/>
        </authorList>
    </citation>
    <scope>NUCLEOTIDE SEQUENCE [LARGE SCALE GENOMIC DNA]</scope>
    <source>
        <strain evidence="1 2">DSM 24738</strain>
    </source>
</reference>
<accession>A0ABS4GNV2</accession>
<protein>
    <recommendedName>
        <fullName evidence="3">ANTAR domain-containing protein</fullName>
    </recommendedName>
</protein>
<organism evidence="1 2">
    <name type="scientific">Ammoniphilus resinae</name>
    <dbReference type="NCBI Taxonomy" id="861532"/>
    <lineage>
        <taxon>Bacteria</taxon>
        <taxon>Bacillati</taxon>
        <taxon>Bacillota</taxon>
        <taxon>Bacilli</taxon>
        <taxon>Bacillales</taxon>
        <taxon>Paenibacillaceae</taxon>
        <taxon>Aneurinibacillus group</taxon>
        <taxon>Ammoniphilus</taxon>
    </lineage>
</organism>
<dbReference type="EMBL" id="JAGGKT010000004">
    <property type="protein sequence ID" value="MBP1931906.1"/>
    <property type="molecule type" value="Genomic_DNA"/>
</dbReference>
<sequence length="51" mass="5946">MVDHEAIKYVVNLMLKAGVEQEKILEITRQLSKSIRSSSEQLAKEIIRKYK</sequence>
<gene>
    <name evidence="1" type="ORF">J2Z37_001907</name>
</gene>
<evidence type="ECO:0008006" key="3">
    <source>
        <dbReference type="Google" id="ProtNLM"/>
    </source>
</evidence>
<comment type="caution">
    <text evidence="1">The sequence shown here is derived from an EMBL/GenBank/DDBJ whole genome shotgun (WGS) entry which is preliminary data.</text>
</comment>
<name>A0ABS4GNV2_9BACL</name>
<evidence type="ECO:0000313" key="2">
    <source>
        <dbReference type="Proteomes" id="UP001519343"/>
    </source>
</evidence>
<proteinExistence type="predicted"/>
<evidence type="ECO:0000313" key="1">
    <source>
        <dbReference type="EMBL" id="MBP1931906.1"/>
    </source>
</evidence>
<dbReference type="Proteomes" id="UP001519343">
    <property type="component" value="Unassembled WGS sequence"/>
</dbReference>
<keyword evidence="2" id="KW-1185">Reference proteome</keyword>